<organism evidence="1">
    <name type="scientific">Anguilla anguilla</name>
    <name type="common">European freshwater eel</name>
    <name type="synonym">Muraena anguilla</name>
    <dbReference type="NCBI Taxonomy" id="7936"/>
    <lineage>
        <taxon>Eukaryota</taxon>
        <taxon>Metazoa</taxon>
        <taxon>Chordata</taxon>
        <taxon>Craniata</taxon>
        <taxon>Vertebrata</taxon>
        <taxon>Euteleostomi</taxon>
        <taxon>Actinopterygii</taxon>
        <taxon>Neopterygii</taxon>
        <taxon>Teleostei</taxon>
        <taxon>Anguilliformes</taxon>
        <taxon>Anguillidae</taxon>
        <taxon>Anguilla</taxon>
    </lineage>
</organism>
<reference evidence="1" key="1">
    <citation type="submission" date="2014-11" db="EMBL/GenBank/DDBJ databases">
        <authorList>
            <person name="Amaro Gonzalez C."/>
        </authorList>
    </citation>
    <scope>NUCLEOTIDE SEQUENCE</scope>
</reference>
<sequence>MTQDIQANVTLMFSRKQNYCTRLDMEFNSVQCKLKGVKETDTFNPVLPITD</sequence>
<reference evidence="1" key="2">
    <citation type="journal article" date="2015" name="Fish Shellfish Immunol.">
        <title>Early steps in the European eel (Anguilla anguilla)-Vibrio vulnificus interaction in the gills: Role of the RtxA13 toxin.</title>
        <authorList>
            <person name="Callol A."/>
            <person name="Pajuelo D."/>
            <person name="Ebbesson L."/>
            <person name="Teles M."/>
            <person name="MacKenzie S."/>
            <person name="Amaro C."/>
        </authorList>
    </citation>
    <scope>NUCLEOTIDE SEQUENCE</scope>
</reference>
<proteinExistence type="predicted"/>
<name>A0A0E9T3W8_ANGAN</name>
<accession>A0A0E9T3W8</accession>
<dbReference type="AlphaFoldDB" id="A0A0E9T3W8"/>
<dbReference type="EMBL" id="GBXM01061244">
    <property type="protein sequence ID" value="JAH47333.1"/>
    <property type="molecule type" value="Transcribed_RNA"/>
</dbReference>
<protein>
    <submittedName>
        <fullName evidence="1">Uncharacterized protein</fullName>
    </submittedName>
</protein>
<evidence type="ECO:0000313" key="1">
    <source>
        <dbReference type="EMBL" id="JAH47333.1"/>
    </source>
</evidence>